<dbReference type="Proteomes" id="UP000803884">
    <property type="component" value="Unassembled WGS sequence"/>
</dbReference>
<reference evidence="3 4" key="1">
    <citation type="journal article" date="2020" name="Microbiol. Resour. Announc.">
        <title>Draft Genome Sequence of a Cladosporium Species Isolated from the Mesophotic Ascidian Didemnum maculosum.</title>
        <authorList>
            <person name="Gioti A."/>
            <person name="Siaperas R."/>
            <person name="Nikolaivits E."/>
            <person name="Le Goff G."/>
            <person name="Ouazzani J."/>
            <person name="Kotoulas G."/>
            <person name="Topakas E."/>
        </authorList>
    </citation>
    <scope>NUCLEOTIDE SEQUENCE [LARGE SCALE GENOMIC DNA]</scope>
    <source>
        <strain evidence="3 4">TM138-S3</strain>
    </source>
</reference>
<feature type="region of interest" description="Disordered" evidence="2">
    <location>
        <begin position="1"/>
        <end position="84"/>
    </location>
</feature>
<dbReference type="PANTHER" id="PTHR42041">
    <property type="entry name" value="DNA ENDONUCLEASE ACTIVATOR CTP1 C-TERMINAL DOMAIN-CONTAINING PROTEIN"/>
    <property type="match status" value="1"/>
</dbReference>
<keyword evidence="1" id="KW-0175">Coiled coil</keyword>
<feature type="compositionally biased region" description="Low complexity" evidence="2">
    <location>
        <begin position="314"/>
        <end position="328"/>
    </location>
</feature>
<dbReference type="AlphaFoldDB" id="A0AB34KUS2"/>
<feature type="compositionally biased region" description="Acidic residues" evidence="2">
    <location>
        <begin position="513"/>
        <end position="522"/>
    </location>
</feature>
<dbReference type="EMBL" id="JAAQHG020000009">
    <property type="protein sequence ID" value="KAL1587792.1"/>
    <property type="molecule type" value="Genomic_DNA"/>
</dbReference>
<feature type="compositionally biased region" description="Low complexity" evidence="2">
    <location>
        <begin position="434"/>
        <end position="448"/>
    </location>
</feature>
<comment type="caution">
    <text evidence="3">The sequence shown here is derived from an EMBL/GenBank/DDBJ whole genome shotgun (WGS) entry which is preliminary data.</text>
</comment>
<evidence type="ECO:0000313" key="4">
    <source>
        <dbReference type="Proteomes" id="UP000803884"/>
    </source>
</evidence>
<dbReference type="RefSeq" id="XP_069230897.1">
    <property type="nucleotide sequence ID" value="XM_069372202.1"/>
</dbReference>
<feature type="compositionally biased region" description="Basic and acidic residues" evidence="2">
    <location>
        <begin position="449"/>
        <end position="465"/>
    </location>
</feature>
<organism evidence="3 4">
    <name type="scientific">Cladosporium halotolerans</name>
    <dbReference type="NCBI Taxonomy" id="1052096"/>
    <lineage>
        <taxon>Eukaryota</taxon>
        <taxon>Fungi</taxon>
        <taxon>Dikarya</taxon>
        <taxon>Ascomycota</taxon>
        <taxon>Pezizomycotina</taxon>
        <taxon>Dothideomycetes</taxon>
        <taxon>Dothideomycetidae</taxon>
        <taxon>Cladosporiales</taxon>
        <taxon>Cladosporiaceae</taxon>
        <taxon>Cladosporium</taxon>
    </lineage>
</organism>
<accession>A0AB34KUS2</accession>
<dbReference type="PANTHER" id="PTHR42041:SF1">
    <property type="entry name" value="DNA ENDONUCLEASE ACTIVATOR CTP1 C-TERMINAL DOMAIN-CONTAINING PROTEIN"/>
    <property type="match status" value="1"/>
</dbReference>
<sequence length="678" mass="75742">METPSTFQFPARQSSPLHPLSPERVNGRPASTNTTKSRKSAETESEDVEGPHSSPTRKANLFADYHPITTSPSRTKEVFGGVPNSPSLPEFTSLRSHGRTNSDVQGLVKRFEHLDVRDRDAESEARRKKQEMELRRAQLGREEAESELKKWREECRRIAEDLKESRHRESKVSNRLEKVMDDYRQAKGEYSSNAEAYVKEVRKARKEAFKSSSAVLKLQETLRDTQKRLQVSKIDHATDVQKADRFEQEATDSKCALIALQQDLGKLQEQFKVLEQEKEALKVNLKEEEVARIAAEGQIALPPAQGEDDTLFESPQKSLSPKKSQRSPLSDDKENSGVVTKKMVESRRLQEEVDYERRKREAAEDMVEFLRMECAFKCCDCATAAKHGRALKVAMDDVVASSIQRMKTDIATILTPPTSEYGEDKMDVEHEPSAAVEQPAEAAPVQEQIQRELEDVVIDHDNNKDEVEEDDSVTLAAEDTPTNADEEGSQAPAPIDAPAEHEEEQTLAQRDTEPDDQGDAMDEDHKAEETHKAVTVPLKDSPPSTPPRANASHENDQCPHSVRTITTTTRIPMHFTPVSKPPTVPFSEDEITRPKTSDGAIDDSLPFDREAALAAIAYRRGRARSMANGTLTPRKQMVEGINARHRRDISAPVIGAKTKSYAQETGSVGRSAGKVLRA</sequence>
<feature type="compositionally biased region" description="Basic and acidic residues" evidence="2">
    <location>
        <begin position="422"/>
        <end position="432"/>
    </location>
</feature>
<proteinExistence type="predicted"/>
<keyword evidence="4" id="KW-1185">Reference proteome</keyword>
<name>A0AB34KUS2_9PEZI</name>
<dbReference type="GeneID" id="96005040"/>
<gene>
    <name evidence="3" type="ORF">WHR41_03596</name>
</gene>
<evidence type="ECO:0000256" key="2">
    <source>
        <dbReference type="SAM" id="MobiDB-lite"/>
    </source>
</evidence>
<protein>
    <submittedName>
        <fullName evidence="3">Uncharacterized protein</fullName>
    </submittedName>
</protein>
<feature type="region of interest" description="Disordered" evidence="2">
    <location>
        <begin position="298"/>
        <end position="345"/>
    </location>
</feature>
<feature type="coiled-coil region" evidence="1">
    <location>
        <begin position="257"/>
        <end position="291"/>
    </location>
</feature>
<evidence type="ECO:0000313" key="3">
    <source>
        <dbReference type="EMBL" id="KAL1587792.1"/>
    </source>
</evidence>
<feature type="compositionally biased region" description="Basic and acidic residues" evidence="2">
    <location>
        <begin position="523"/>
        <end position="532"/>
    </location>
</feature>
<evidence type="ECO:0000256" key="1">
    <source>
        <dbReference type="SAM" id="Coils"/>
    </source>
</evidence>
<feature type="region of interest" description="Disordered" evidence="2">
    <location>
        <begin position="416"/>
        <end position="604"/>
    </location>
</feature>
<feature type="compositionally biased region" description="Polar residues" evidence="2">
    <location>
        <begin position="1"/>
        <end position="16"/>
    </location>
</feature>
<feature type="region of interest" description="Disordered" evidence="2">
    <location>
        <begin position="118"/>
        <end position="146"/>
    </location>
</feature>